<feature type="compositionally biased region" description="Basic and acidic residues" evidence="1">
    <location>
        <begin position="34"/>
        <end position="58"/>
    </location>
</feature>
<comment type="caution">
    <text evidence="2">The sequence shown here is derived from an EMBL/GenBank/DDBJ whole genome shotgun (WGS) entry which is preliminary data.</text>
</comment>
<proteinExistence type="predicted"/>
<dbReference type="EMBL" id="JAAGOX010000055">
    <property type="protein sequence ID" value="NDW47503.1"/>
    <property type="molecule type" value="Genomic_DNA"/>
</dbReference>
<dbReference type="RefSeq" id="WP_164132520.1">
    <property type="nucleotide sequence ID" value="NZ_JAAGOX010000055.1"/>
</dbReference>
<organism evidence="2">
    <name type="scientific">Ruegeria sp. PrR005</name>
    <dbReference type="NCBI Taxonomy" id="2706882"/>
    <lineage>
        <taxon>Bacteria</taxon>
        <taxon>Pseudomonadati</taxon>
        <taxon>Pseudomonadota</taxon>
        <taxon>Alphaproteobacteria</taxon>
        <taxon>Rhodobacterales</taxon>
        <taxon>Roseobacteraceae</taxon>
        <taxon>Ruegeria</taxon>
    </lineage>
</organism>
<evidence type="ECO:0000256" key="1">
    <source>
        <dbReference type="SAM" id="MobiDB-lite"/>
    </source>
</evidence>
<accession>A0A6B2NXN4</accession>
<sequence>MGKPVNLNQFRKQKARAEKKARADENAVKFGRSMADKQLDRARADKARRDHDGHEVEE</sequence>
<feature type="region of interest" description="Disordered" evidence="1">
    <location>
        <begin position="1"/>
        <end position="58"/>
    </location>
</feature>
<gene>
    <name evidence="2" type="ORF">G0P99_21380</name>
</gene>
<dbReference type="AlphaFoldDB" id="A0A6B2NXN4"/>
<feature type="compositionally biased region" description="Polar residues" evidence="1">
    <location>
        <begin position="1"/>
        <end position="10"/>
    </location>
</feature>
<evidence type="ECO:0000313" key="2">
    <source>
        <dbReference type="EMBL" id="NDW47503.1"/>
    </source>
</evidence>
<name>A0A6B2NXN4_9RHOB</name>
<reference evidence="2" key="1">
    <citation type="submission" date="2020-02" db="EMBL/GenBank/DDBJ databases">
        <title>Delineation of the pyrene-degrading pathway in Roseobacter clade bacteria by genomic analysis.</title>
        <authorList>
            <person name="Zhou H."/>
            <person name="Wang H."/>
        </authorList>
    </citation>
    <scope>NUCLEOTIDE SEQUENCE</scope>
    <source>
        <strain evidence="2">PrR005</strain>
    </source>
</reference>
<dbReference type="InterPro" id="IPR025227">
    <property type="entry name" value="DUF4169"/>
</dbReference>
<feature type="compositionally biased region" description="Basic and acidic residues" evidence="1">
    <location>
        <begin position="15"/>
        <end position="27"/>
    </location>
</feature>
<dbReference type="Pfam" id="PF13770">
    <property type="entry name" value="DUF4169"/>
    <property type="match status" value="1"/>
</dbReference>
<protein>
    <submittedName>
        <fullName evidence="2">DUF4169 family protein</fullName>
    </submittedName>
</protein>